<proteinExistence type="predicted"/>
<evidence type="ECO:0000313" key="1">
    <source>
        <dbReference type="EMBL" id="KAJ8123513.1"/>
    </source>
</evidence>
<sequence length="232" mass="25401">MHSKAQCPFCVKVNLVIAGGSESTLANAESELLTVGTFAQIRQSQDCAVCQFVIEKLGENPAADAYKDGCPVAFWRWIPPNDHLYSFGPVEGEMNCLTCDLDHDILTLANLELADLDPDWIDLNRVRAWAKACDNEHAGICHSLTGWASVPPPSLAPLLLIDVISKCLVEIPIDQVPNIRYAALSYVWGQLTDILETTRSTRLPDTVRDAIELSSTKAAFSGNAKMPYGQKN</sequence>
<accession>A0ACC2J7Q6</accession>
<keyword evidence="2" id="KW-1185">Reference proteome</keyword>
<reference evidence="1" key="1">
    <citation type="submission" date="2022-11" db="EMBL/GenBank/DDBJ databases">
        <title>Genome Sequence of Nemania bipapillata.</title>
        <authorList>
            <person name="Buettner E."/>
        </authorList>
    </citation>
    <scope>NUCLEOTIDE SEQUENCE</scope>
    <source>
        <strain evidence="1">CP14</strain>
    </source>
</reference>
<dbReference type="EMBL" id="JAPESX010000075">
    <property type="protein sequence ID" value="KAJ8123513.1"/>
    <property type="molecule type" value="Genomic_DNA"/>
</dbReference>
<comment type="caution">
    <text evidence="1">The sequence shown here is derived from an EMBL/GenBank/DDBJ whole genome shotgun (WGS) entry which is preliminary data.</text>
</comment>
<organism evidence="1 2">
    <name type="scientific">Nemania bipapillata</name>
    <dbReference type="NCBI Taxonomy" id="110536"/>
    <lineage>
        <taxon>Eukaryota</taxon>
        <taxon>Fungi</taxon>
        <taxon>Dikarya</taxon>
        <taxon>Ascomycota</taxon>
        <taxon>Pezizomycotina</taxon>
        <taxon>Sordariomycetes</taxon>
        <taxon>Xylariomycetidae</taxon>
        <taxon>Xylariales</taxon>
        <taxon>Xylariaceae</taxon>
        <taxon>Nemania</taxon>
    </lineage>
</organism>
<gene>
    <name evidence="1" type="ORF">ONZ43_g558</name>
</gene>
<evidence type="ECO:0000313" key="2">
    <source>
        <dbReference type="Proteomes" id="UP001153334"/>
    </source>
</evidence>
<name>A0ACC2J7Q6_9PEZI</name>
<dbReference type="Proteomes" id="UP001153334">
    <property type="component" value="Unassembled WGS sequence"/>
</dbReference>
<protein>
    <submittedName>
        <fullName evidence="1">Uncharacterized protein</fullName>
    </submittedName>
</protein>